<evidence type="ECO:0000256" key="1">
    <source>
        <dbReference type="SAM" id="MobiDB-lite"/>
    </source>
</evidence>
<dbReference type="AlphaFoldDB" id="A0A2M7D833"/>
<protein>
    <recommendedName>
        <fullName evidence="5">Fibronectin type-III domain-containing protein</fullName>
    </recommendedName>
</protein>
<feature type="chain" id="PRO_5014604544" description="Fibronectin type-III domain-containing protein" evidence="2">
    <location>
        <begin position="24"/>
        <end position="655"/>
    </location>
</feature>
<dbReference type="Gene3D" id="2.60.40.10">
    <property type="entry name" value="Immunoglobulins"/>
    <property type="match status" value="3"/>
</dbReference>
<proteinExistence type="predicted"/>
<dbReference type="EMBL" id="PEUA01000031">
    <property type="protein sequence ID" value="PIV42937.1"/>
    <property type="molecule type" value="Genomic_DNA"/>
</dbReference>
<dbReference type="Proteomes" id="UP000230304">
    <property type="component" value="Unassembled WGS sequence"/>
</dbReference>
<feature type="non-terminal residue" evidence="3">
    <location>
        <position position="655"/>
    </location>
</feature>
<feature type="region of interest" description="Disordered" evidence="1">
    <location>
        <begin position="412"/>
        <end position="435"/>
    </location>
</feature>
<organism evidence="3 4">
    <name type="scientific">Candidatus Nealsonbacteria bacterium CG02_land_8_20_14_3_00_40_11</name>
    <dbReference type="NCBI Taxonomy" id="1974700"/>
    <lineage>
        <taxon>Bacteria</taxon>
        <taxon>Candidatus Nealsoniibacteriota</taxon>
    </lineage>
</organism>
<feature type="signal peptide" evidence="2">
    <location>
        <begin position="1"/>
        <end position="23"/>
    </location>
</feature>
<keyword evidence="2" id="KW-0732">Signal</keyword>
<name>A0A2M7D833_9BACT</name>
<evidence type="ECO:0000313" key="4">
    <source>
        <dbReference type="Proteomes" id="UP000230304"/>
    </source>
</evidence>
<reference evidence="4" key="1">
    <citation type="submission" date="2017-09" db="EMBL/GenBank/DDBJ databases">
        <title>Depth-based differentiation of microbial function through sediment-hosted aquifers and enrichment of novel symbionts in the deep terrestrial subsurface.</title>
        <authorList>
            <person name="Probst A.J."/>
            <person name="Ladd B."/>
            <person name="Jarett J.K."/>
            <person name="Geller-Mcgrath D.E."/>
            <person name="Sieber C.M.K."/>
            <person name="Emerson J.B."/>
            <person name="Anantharaman K."/>
            <person name="Thomas B.C."/>
            <person name="Malmstrom R."/>
            <person name="Stieglmeier M."/>
            <person name="Klingl A."/>
            <person name="Woyke T."/>
            <person name="Ryan C.M."/>
            <person name="Banfield J.F."/>
        </authorList>
    </citation>
    <scope>NUCLEOTIDE SEQUENCE [LARGE SCALE GENOMIC DNA]</scope>
</reference>
<evidence type="ECO:0008006" key="5">
    <source>
        <dbReference type="Google" id="ProtNLM"/>
    </source>
</evidence>
<gene>
    <name evidence="3" type="ORF">COS26_01415</name>
</gene>
<accession>A0A2M7D833</accession>
<evidence type="ECO:0000313" key="3">
    <source>
        <dbReference type="EMBL" id="PIV42937.1"/>
    </source>
</evidence>
<sequence>MSKLLFIILLIFSFLFIVSFSFAAEPPPCECTSGSCCDGCNFRPSSYICDSSSEITCQTENQCEGAYGNNWTVSKCNASGDCVFDSSGWNYITNCPQEKACQGGSCVCSGNCLFQPTGPFPPDGDANVKLPVTLMWNAVNGAQSYRYKIDGVIEGVTTTPYIIIRNCTLHSSSTYSWQVQACCDTNGNNCGSWNDKWSFTTSLAPELLSPINNAVNVSTPVTLDWCDVINAQSYFLKIYKNGQSYYPSLVERSTTTGSLPSEAIFGPEVLTKNTTYDWMFATCLNATGTKCGVDCGNEQDGEQCGDYSPQWKFTTGELTLPLPKILSPTSTAGTPVVNFSNYLGWESLGKKGINSYRYEIKKGEELVLDNFTPATTTAVYFDSLWRYLEFNQVYSWKIRSCWDEEGNNCETEGNESTFKTTGAPPTLNEGGTGPVDNATNVIVPTKLNWDNMPGALSYYYEISTAPNFSLLVATNTTDYLKSEDSADYPKLKTETQYWWRVKTCADAQGRSCGEPTIITFITFELSTPSNPSPEDNGNLLTSGKYIGWEQVLGARFYQYKVDYGGAEKIPPTIFSTNSALLPIDKMELGNYTWYVKACLDENCQESGELAGPWKFNLIQGECEKSLVPCGRDCDAPGTPYNERDSCQFKHLFLLL</sequence>
<comment type="caution">
    <text evidence="3">The sequence shown here is derived from an EMBL/GenBank/DDBJ whole genome shotgun (WGS) entry which is preliminary data.</text>
</comment>
<dbReference type="InterPro" id="IPR013783">
    <property type="entry name" value="Ig-like_fold"/>
</dbReference>
<evidence type="ECO:0000256" key="2">
    <source>
        <dbReference type="SAM" id="SignalP"/>
    </source>
</evidence>